<evidence type="ECO:0000313" key="1">
    <source>
        <dbReference type="EMBL" id="MBV2128194.1"/>
    </source>
</evidence>
<gene>
    <name evidence="1" type="ORF">KQY15_03670</name>
</gene>
<comment type="caution">
    <text evidence="1">The sequence shown here is derived from an EMBL/GenBank/DDBJ whole genome shotgun (WGS) entry which is preliminary data.</text>
</comment>
<keyword evidence="2" id="KW-1185">Reference proteome</keyword>
<dbReference type="RefSeq" id="WP_217667288.1">
    <property type="nucleotide sequence ID" value="NZ_JAHRID010000001.1"/>
</dbReference>
<sequence>MVEQKQVLTQKEVAAMLGCTTRTVFNLRERNVLTPIPGFGKPRFARAAVENLINSSGQAA</sequence>
<protein>
    <submittedName>
        <fullName evidence="1">Helix-turn-helix domain-containing protein</fullName>
    </submittedName>
</protein>
<organism evidence="1 2">
    <name type="scientific">Arsukibacterium indicum</name>
    <dbReference type="NCBI Taxonomy" id="2848612"/>
    <lineage>
        <taxon>Bacteria</taxon>
        <taxon>Pseudomonadati</taxon>
        <taxon>Pseudomonadota</taxon>
        <taxon>Gammaproteobacteria</taxon>
        <taxon>Chromatiales</taxon>
        <taxon>Chromatiaceae</taxon>
        <taxon>Arsukibacterium</taxon>
    </lineage>
</organism>
<reference evidence="1 2" key="1">
    <citation type="submission" date="2021-06" db="EMBL/GenBank/DDBJ databases">
        <title>Rheinheimera indica sp. nov., isolated from deep-sea sediment.</title>
        <authorList>
            <person name="Wang Z."/>
            <person name="Zhang X.-Y."/>
        </authorList>
    </citation>
    <scope>NUCLEOTIDE SEQUENCE [LARGE SCALE GENOMIC DNA]</scope>
    <source>
        <strain evidence="1 2">SM2107</strain>
    </source>
</reference>
<name>A0ABS6MIJ4_9GAMM</name>
<evidence type="ECO:0000313" key="2">
    <source>
        <dbReference type="Proteomes" id="UP000704611"/>
    </source>
</evidence>
<proteinExistence type="predicted"/>
<dbReference type="EMBL" id="JAHRID010000001">
    <property type="protein sequence ID" value="MBV2128194.1"/>
    <property type="molecule type" value="Genomic_DNA"/>
</dbReference>
<dbReference type="Proteomes" id="UP000704611">
    <property type="component" value="Unassembled WGS sequence"/>
</dbReference>
<accession>A0ABS6MIJ4</accession>